<proteinExistence type="predicted"/>
<keyword evidence="1" id="KW-0614">Plasmid</keyword>
<protein>
    <submittedName>
        <fullName evidence="1">Uncharacterized protein</fullName>
    </submittedName>
</protein>
<organism evidence="1 2">
    <name type="scientific">Rhizobium rosettiformans</name>
    <dbReference type="NCBI Taxonomy" id="1368430"/>
    <lineage>
        <taxon>Bacteria</taxon>
        <taxon>Pseudomonadati</taxon>
        <taxon>Pseudomonadota</taxon>
        <taxon>Alphaproteobacteria</taxon>
        <taxon>Hyphomicrobiales</taxon>
        <taxon>Rhizobiaceae</taxon>
        <taxon>Rhizobium/Agrobacterium group</taxon>
        <taxon>Rhizobium</taxon>
    </lineage>
</organism>
<reference evidence="1 2" key="1">
    <citation type="submission" date="2018-09" db="EMBL/GenBank/DDBJ databases">
        <title>Rhizobium sp. MAE2-X.</title>
        <authorList>
            <person name="Lee Y."/>
            <person name="Jeon C.O."/>
        </authorList>
    </citation>
    <scope>NUCLEOTIDE SEQUENCE [LARGE SCALE GENOMIC DNA]</scope>
    <source>
        <strain evidence="1 2">MAE2-X</strain>
        <plasmid evidence="1 2">p1</plasmid>
    </source>
</reference>
<geneLocation type="plasmid" evidence="1 2">
    <name>p1</name>
</geneLocation>
<evidence type="ECO:0000313" key="1">
    <source>
        <dbReference type="EMBL" id="QRF54487.1"/>
    </source>
</evidence>
<sequence length="62" mass="6841">MLACSHSSKSESVRKSRQIDARNGALAIGRLKTRSSFRIKEALRSFERGDEWGSSTMAVVIA</sequence>
<keyword evidence="2" id="KW-1185">Reference proteome</keyword>
<name>A0ABX7F2F6_9HYPH</name>
<accession>A0ABX7F2F6</accession>
<gene>
    <name evidence="1" type="ORF">D4A92_23580</name>
</gene>
<dbReference type="Proteomes" id="UP000596351">
    <property type="component" value="Plasmid p1"/>
</dbReference>
<evidence type="ECO:0000313" key="2">
    <source>
        <dbReference type="Proteomes" id="UP000596351"/>
    </source>
</evidence>
<dbReference type="EMBL" id="CP032406">
    <property type="protein sequence ID" value="QRF54487.1"/>
    <property type="molecule type" value="Genomic_DNA"/>
</dbReference>